<evidence type="ECO:0000313" key="2">
    <source>
        <dbReference type="EMBL" id="KIL43258.1"/>
    </source>
</evidence>
<dbReference type="SUPFAM" id="SSF55073">
    <property type="entry name" value="Nucleotide cyclase"/>
    <property type="match status" value="1"/>
</dbReference>
<dbReference type="Proteomes" id="UP000031972">
    <property type="component" value="Unassembled WGS sequence"/>
</dbReference>
<comment type="caution">
    <text evidence="2">The sequence shown here is derived from an EMBL/GenBank/DDBJ whole genome shotgun (WGS) entry which is preliminary data.</text>
</comment>
<dbReference type="InterPro" id="IPR043128">
    <property type="entry name" value="Rev_trsase/Diguanyl_cyclase"/>
</dbReference>
<accession>A0A0C2VGW9</accession>
<dbReference type="GO" id="GO:0043709">
    <property type="term" value="P:cell adhesion involved in single-species biofilm formation"/>
    <property type="evidence" value="ECO:0007669"/>
    <property type="project" value="TreeGrafter"/>
</dbReference>
<dbReference type="InterPro" id="IPR000160">
    <property type="entry name" value="GGDEF_dom"/>
</dbReference>
<feature type="domain" description="GGDEF" evidence="1">
    <location>
        <begin position="164"/>
        <end position="313"/>
    </location>
</feature>
<dbReference type="PANTHER" id="PTHR45138:SF25">
    <property type="entry name" value="GGDEF DOMAIN PROTEIN"/>
    <property type="match status" value="1"/>
</dbReference>
<dbReference type="Pfam" id="PF00990">
    <property type="entry name" value="GGDEF"/>
    <property type="match status" value="1"/>
</dbReference>
<dbReference type="GO" id="GO:0005886">
    <property type="term" value="C:plasma membrane"/>
    <property type="evidence" value="ECO:0007669"/>
    <property type="project" value="TreeGrafter"/>
</dbReference>
<evidence type="ECO:0000313" key="3">
    <source>
        <dbReference type="Proteomes" id="UP000031972"/>
    </source>
</evidence>
<dbReference type="EMBL" id="JXRR01000022">
    <property type="protein sequence ID" value="KIL43258.1"/>
    <property type="molecule type" value="Genomic_DNA"/>
</dbReference>
<dbReference type="PROSITE" id="PS50887">
    <property type="entry name" value="GGDEF"/>
    <property type="match status" value="1"/>
</dbReference>
<dbReference type="PANTHER" id="PTHR45138">
    <property type="entry name" value="REGULATORY COMPONENTS OF SENSORY TRANSDUCTION SYSTEM"/>
    <property type="match status" value="1"/>
</dbReference>
<dbReference type="Gene3D" id="3.30.70.270">
    <property type="match status" value="1"/>
</dbReference>
<dbReference type="GO" id="GO:1902201">
    <property type="term" value="P:negative regulation of bacterial-type flagellum-dependent cell motility"/>
    <property type="evidence" value="ECO:0007669"/>
    <property type="project" value="TreeGrafter"/>
</dbReference>
<dbReference type="NCBIfam" id="TIGR00254">
    <property type="entry name" value="GGDEF"/>
    <property type="match status" value="1"/>
</dbReference>
<organism evidence="2 3">
    <name type="scientific">Jeotgalibacillus campisalis</name>
    <dbReference type="NCBI Taxonomy" id="220754"/>
    <lineage>
        <taxon>Bacteria</taxon>
        <taxon>Bacillati</taxon>
        <taxon>Bacillota</taxon>
        <taxon>Bacilli</taxon>
        <taxon>Bacillales</taxon>
        <taxon>Caryophanaceae</taxon>
        <taxon>Jeotgalibacillus</taxon>
    </lineage>
</organism>
<protein>
    <submittedName>
        <fullName evidence="2">Diguanylate cyclase (GGDEF) domain-containing protein</fullName>
    </submittedName>
</protein>
<dbReference type="SMART" id="SM00267">
    <property type="entry name" value="GGDEF"/>
    <property type="match status" value="1"/>
</dbReference>
<dbReference type="InterPro" id="IPR029787">
    <property type="entry name" value="Nucleotide_cyclase"/>
</dbReference>
<gene>
    <name evidence="2" type="ORF">KR50_36610</name>
</gene>
<dbReference type="GO" id="GO:0052621">
    <property type="term" value="F:diguanylate cyclase activity"/>
    <property type="evidence" value="ECO:0007669"/>
    <property type="project" value="TreeGrafter"/>
</dbReference>
<reference evidence="2 3" key="1">
    <citation type="submission" date="2015-01" db="EMBL/GenBank/DDBJ databases">
        <title>Jeotgalibacillus campisalis genome sequencing.</title>
        <authorList>
            <person name="Goh K.M."/>
            <person name="Chan K.-G."/>
            <person name="Yaakop A.S."/>
            <person name="Ee R."/>
            <person name="Gan H.M."/>
            <person name="Chan C.S."/>
        </authorList>
    </citation>
    <scope>NUCLEOTIDE SEQUENCE [LARGE SCALE GENOMIC DNA]</scope>
    <source>
        <strain evidence="2 3">SF-57</strain>
    </source>
</reference>
<dbReference type="RefSeq" id="WP_041061662.1">
    <property type="nucleotide sequence ID" value="NZ_JXRR01000022.1"/>
</dbReference>
<evidence type="ECO:0000259" key="1">
    <source>
        <dbReference type="PROSITE" id="PS50887"/>
    </source>
</evidence>
<name>A0A0C2VGW9_9BACL</name>
<dbReference type="PATRIC" id="fig|220754.4.peg.3671"/>
<proteinExistence type="predicted"/>
<dbReference type="InterPro" id="IPR050469">
    <property type="entry name" value="Diguanylate_Cyclase"/>
</dbReference>
<keyword evidence="3" id="KW-1185">Reference proteome</keyword>
<sequence length="318" mass="36052">MMAYIGEIAKGISCMKDCTVCSEVDDLFQQEPGLQGIVIMDPDKPPALITRTKFYQKMGTRYGYNLYENRPIGLLANSSPLIVDFFASVIEVSKWAMERPDDEVYDDVVVKKDGNVYGAVSIKKLLTTVADIQTELASYLNPLTRLPGNTMIDEHLTSAFEQQKPFTLLYIDLDRFKAYNDSYGFKKGDDLLRETATILRSCFDRSDSFLGHIGGDDFIVIIPGMEYESSCSAIIQQFDDCLRSFYTKEHFQQRFIYTENRSGQLEEMALVAISIAAVTQHNGLFGSVEELVNEATRLKKICKKRSESCFYTEPYMVV</sequence>
<dbReference type="AlphaFoldDB" id="A0A0C2VGW9"/>
<dbReference type="OrthoDB" id="581425at2"/>
<dbReference type="CDD" id="cd01949">
    <property type="entry name" value="GGDEF"/>
    <property type="match status" value="1"/>
</dbReference>